<evidence type="ECO:0000256" key="6">
    <source>
        <dbReference type="ARBA" id="ARBA00022927"/>
    </source>
</evidence>
<dbReference type="KEGG" id="aun:AWM73_02370"/>
<feature type="transmembrane region" description="Helical" evidence="11">
    <location>
        <begin position="6"/>
        <end position="23"/>
    </location>
</feature>
<keyword evidence="7 11" id="KW-1133">Transmembrane helix</keyword>
<dbReference type="NCBIfam" id="TIGR00739">
    <property type="entry name" value="yajC"/>
    <property type="match status" value="1"/>
</dbReference>
<evidence type="ECO:0000256" key="9">
    <source>
        <dbReference type="ARBA" id="ARBA00023136"/>
    </source>
</evidence>
<keyword evidence="15" id="KW-1185">Reference proteome</keyword>
<dbReference type="Pfam" id="PF02699">
    <property type="entry name" value="YajC"/>
    <property type="match status" value="1"/>
</dbReference>
<gene>
    <name evidence="13" type="primary">yajC</name>
    <name evidence="13" type="ORF">I6G68_07680</name>
    <name evidence="12" type="ORF">ODY43_04070</name>
</gene>
<proteinExistence type="inferred from homology"/>
<evidence type="ECO:0000313" key="13">
    <source>
        <dbReference type="EMBL" id="QPS01236.1"/>
    </source>
</evidence>
<dbReference type="InterPro" id="IPR003849">
    <property type="entry name" value="Preprotein_translocase_YajC"/>
</dbReference>
<keyword evidence="6" id="KW-0653">Protein transport</keyword>
<evidence type="ECO:0000256" key="10">
    <source>
        <dbReference type="SAM" id="MobiDB-lite"/>
    </source>
</evidence>
<evidence type="ECO:0000256" key="5">
    <source>
        <dbReference type="ARBA" id="ARBA00022692"/>
    </source>
</evidence>
<feature type="region of interest" description="Disordered" evidence="10">
    <location>
        <begin position="84"/>
        <end position="107"/>
    </location>
</feature>
<dbReference type="PRINTS" id="PR01853">
    <property type="entry name" value="YAJCTRNLCASE"/>
</dbReference>
<dbReference type="Proteomes" id="UP001069145">
    <property type="component" value="Unassembled WGS sequence"/>
</dbReference>
<evidence type="ECO:0000256" key="11">
    <source>
        <dbReference type="SAM" id="Phobius"/>
    </source>
</evidence>
<dbReference type="PANTHER" id="PTHR33909">
    <property type="entry name" value="SEC TRANSLOCON ACCESSORY COMPLEX SUBUNIT YAJC"/>
    <property type="match status" value="1"/>
</dbReference>
<evidence type="ECO:0000313" key="14">
    <source>
        <dbReference type="Proteomes" id="UP000594771"/>
    </source>
</evidence>
<evidence type="ECO:0000256" key="7">
    <source>
        <dbReference type="ARBA" id="ARBA00022989"/>
    </source>
</evidence>
<evidence type="ECO:0000256" key="2">
    <source>
        <dbReference type="ARBA" id="ARBA00006742"/>
    </source>
</evidence>
<feature type="compositionally biased region" description="Acidic residues" evidence="10">
    <location>
        <begin position="95"/>
        <end position="107"/>
    </location>
</feature>
<evidence type="ECO:0000256" key="3">
    <source>
        <dbReference type="ARBA" id="ARBA00022448"/>
    </source>
</evidence>
<dbReference type="RefSeq" id="WP_060777921.1">
    <property type="nucleotide sequence ID" value="NZ_CAJHLF010000003.1"/>
</dbReference>
<dbReference type="PANTHER" id="PTHR33909:SF1">
    <property type="entry name" value="SEC TRANSLOCON ACCESSORY COMPLEX SUBUNIT YAJC"/>
    <property type="match status" value="1"/>
</dbReference>
<keyword evidence="4" id="KW-1003">Cell membrane</keyword>
<evidence type="ECO:0000313" key="12">
    <source>
        <dbReference type="EMBL" id="MCY3053160.1"/>
    </source>
</evidence>
<dbReference type="SMART" id="SM01323">
    <property type="entry name" value="YajC"/>
    <property type="match status" value="1"/>
</dbReference>
<reference evidence="13 14" key="1">
    <citation type="submission" date="2020-12" db="EMBL/GenBank/DDBJ databases">
        <title>FDA dAtabase for Regulatory Grade micrObial Sequences (FDA-ARGOS): Supporting development and validation of Infectious Disease Dx tests.</title>
        <authorList>
            <person name="Sproer C."/>
            <person name="Gronow S."/>
            <person name="Severitt S."/>
            <person name="Schroder I."/>
            <person name="Tallon L."/>
            <person name="Sadzewicz L."/>
            <person name="Zhao X."/>
            <person name="Boylan J."/>
            <person name="Ott S."/>
            <person name="Bowen H."/>
            <person name="Vavikolanu K."/>
            <person name="Mehta A."/>
            <person name="Aluvathingal J."/>
            <person name="Nadendla S."/>
            <person name="Lowell S."/>
            <person name="Myers T."/>
            <person name="Yan Y."/>
            <person name="Sichtig H."/>
        </authorList>
    </citation>
    <scope>NUCLEOTIDE SEQUENCE [LARGE SCALE GENOMIC DNA]</scope>
    <source>
        <strain evidence="13 14">FDAARGOS_911</strain>
    </source>
</reference>
<dbReference type="GeneID" id="35768350"/>
<keyword evidence="8" id="KW-0811">Translocation</keyword>
<dbReference type="EMBL" id="CP065662">
    <property type="protein sequence ID" value="QPS01236.1"/>
    <property type="molecule type" value="Genomic_DNA"/>
</dbReference>
<feature type="compositionally biased region" description="Polar residues" evidence="10">
    <location>
        <begin position="84"/>
        <end position="94"/>
    </location>
</feature>
<accession>A0A120I9N1</accession>
<keyword evidence="5 11" id="KW-0812">Transmembrane</keyword>
<dbReference type="OrthoDB" id="9800132at2"/>
<dbReference type="Proteomes" id="UP000594771">
    <property type="component" value="Chromosome"/>
</dbReference>
<dbReference type="GO" id="GO:0005886">
    <property type="term" value="C:plasma membrane"/>
    <property type="evidence" value="ECO:0007669"/>
    <property type="project" value="UniProtKB-SubCell"/>
</dbReference>
<organism evidence="13 14">
    <name type="scientific">Aerococcus urinae</name>
    <dbReference type="NCBI Taxonomy" id="1376"/>
    <lineage>
        <taxon>Bacteria</taxon>
        <taxon>Bacillati</taxon>
        <taxon>Bacillota</taxon>
        <taxon>Bacilli</taxon>
        <taxon>Lactobacillales</taxon>
        <taxon>Aerococcaceae</taxon>
        <taxon>Aerococcus</taxon>
    </lineage>
</organism>
<comment type="similarity">
    <text evidence="2">Belongs to the YajC family.</text>
</comment>
<evidence type="ECO:0000256" key="1">
    <source>
        <dbReference type="ARBA" id="ARBA00004162"/>
    </source>
</evidence>
<reference evidence="12" key="2">
    <citation type="submission" date="2022-09" db="EMBL/GenBank/DDBJ databases">
        <title>Aerococcus urinae taxonomy study.</title>
        <authorList>
            <person name="Christensen J."/>
            <person name="Senneby E."/>
        </authorList>
    </citation>
    <scope>NUCLEOTIDE SEQUENCE</scope>
    <source>
        <strain evidence="12">NLD-066-U95</strain>
    </source>
</reference>
<evidence type="ECO:0000256" key="4">
    <source>
        <dbReference type="ARBA" id="ARBA00022475"/>
    </source>
</evidence>
<dbReference type="EMBL" id="JAOTML010000003">
    <property type="protein sequence ID" value="MCY3053160.1"/>
    <property type="molecule type" value="Genomic_DNA"/>
</dbReference>
<evidence type="ECO:0000256" key="8">
    <source>
        <dbReference type="ARBA" id="ARBA00023010"/>
    </source>
</evidence>
<dbReference type="AlphaFoldDB" id="A0A120I9N1"/>
<comment type="subcellular location">
    <subcellularLocation>
        <location evidence="1">Cell membrane</location>
        <topology evidence="1">Single-pass membrane protein</topology>
    </subcellularLocation>
</comment>
<name>A0A120I9N1_9LACT</name>
<keyword evidence="9 11" id="KW-0472">Membrane</keyword>
<dbReference type="GO" id="GO:0015031">
    <property type="term" value="P:protein transport"/>
    <property type="evidence" value="ECO:0007669"/>
    <property type="project" value="UniProtKB-KW"/>
</dbReference>
<sequence>MVSILLYIVIIGAMMYFLMIRPAKKQQEQKKQMMDSLTVGDEVVMISGLHGVVSEIDETNNTVTIDVEGVFLVFERASVAQIKNHQAGTGQTPTEPEDIQADSNDDETVDVVTTDEDTILIKDEDEQ</sequence>
<keyword evidence="3" id="KW-0813">Transport</keyword>
<protein>
    <submittedName>
        <fullName evidence="13">Preprotein translocase subunit YajC</fullName>
    </submittedName>
</protein>
<evidence type="ECO:0000313" key="15">
    <source>
        <dbReference type="Proteomes" id="UP001069145"/>
    </source>
</evidence>